<protein>
    <submittedName>
        <fullName evidence="1">Uncharacterized protein</fullName>
    </submittedName>
</protein>
<accession>A0A0F9F7Y7</accession>
<dbReference type="EMBL" id="LAZR01022259">
    <property type="protein sequence ID" value="KKL82504.1"/>
    <property type="molecule type" value="Genomic_DNA"/>
</dbReference>
<comment type="caution">
    <text evidence="1">The sequence shown here is derived from an EMBL/GenBank/DDBJ whole genome shotgun (WGS) entry which is preliminary data.</text>
</comment>
<gene>
    <name evidence="1" type="ORF">LCGC14_1984090</name>
</gene>
<organism evidence="1">
    <name type="scientific">marine sediment metagenome</name>
    <dbReference type="NCBI Taxonomy" id="412755"/>
    <lineage>
        <taxon>unclassified sequences</taxon>
        <taxon>metagenomes</taxon>
        <taxon>ecological metagenomes</taxon>
    </lineage>
</organism>
<dbReference type="Gene3D" id="3.90.70.10">
    <property type="entry name" value="Cysteine proteinases"/>
    <property type="match status" value="1"/>
</dbReference>
<dbReference type="AlphaFoldDB" id="A0A0F9F7Y7"/>
<dbReference type="SUPFAM" id="SSF54001">
    <property type="entry name" value="Cysteine proteinases"/>
    <property type="match status" value="1"/>
</dbReference>
<name>A0A0F9F7Y7_9ZZZZ</name>
<feature type="non-terminal residue" evidence="1">
    <location>
        <position position="299"/>
    </location>
</feature>
<evidence type="ECO:0000313" key="1">
    <source>
        <dbReference type="EMBL" id="KKL82504.1"/>
    </source>
</evidence>
<reference evidence="1" key="1">
    <citation type="journal article" date="2015" name="Nature">
        <title>Complex archaea that bridge the gap between prokaryotes and eukaryotes.</title>
        <authorList>
            <person name="Spang A."/>
            <person name="Saw J.H."/>
            <person name="Jorgensen S.L."/>
            <person name="Zaremba-Niedzwiedzka K."/>
            <person name="Martijn J."/>
            <person name="Lind A.E."/>
            <person name="van Eijk R."/>
            <person name="Schleper C."/>
            <person name="Guy L."/>
            <person name="Ettema T.J."/>
        </authorList>
    </citation>
    <scope>NUCLEOTIDE SEQUENCE</scope>
</reference>
<dbReference type="InterPro" id="IPR038765">
    <property type="entry name" value="Papain-like_cys_pep_sf"/>
</dbReference>
<proteinExistence type="predicted"/>
<sequence length="299" mass="34129">MTRFYRTPRQIEAAYASGLPGWQFDQDTMEDLFYDKKVFLFSIKASHLKGVGKGKKAFLWRSRELFDPGAFGHEQQTTGDCVSHGCRNCFDTVRCVEIHIKGEPEEFFLRTATEPCYGSRGHGGQGMDPVKATRFTDEFGTMFRMKYLYIDLTKYNSKIGTNWGRSGVPTEVKEECKKHDIGKWISPSSIDEVKDLLYAGYALHSGQKFGVKNKSDKYGIAIQGSGWNHDMATVGYDDTREVYPDCVFLVANSWGVWNAPPAVWPVDRYGEWPIGSFWVREELYAKYFVGSRSIFAYCD</sequence>